<sequence>LLRSPPLGEGSGARVARGSFSECAGGVERKRCSGCPAGGGRRVRALAGDGHRRAAMRGAAARVRARGRGERAGARGRVPAFGGGSLQRGWEREPGEGGREQAKRGHSQGLWGRLRVGRPDASPKPSGAEPVFGSIVSPDRRRQGCTLAPASTLPQHSGTLKKSVPSQGRFHEKQATDSTETACTVNPHILREGSESVTKNPYRSLLVLRRCVLKQHCLARERHPERSLPAPMEHCHFASGARQLWRGAPTRNETRIERGRRRRVMKRRSSKRRDRRRQAHTFGRRKRRVSRETTWRPCAAAYAGRPSGTLHWKRGHLSEPLRGEDDPDFFRGSLGAGMKRGKEARPAGRVLRGPLWPGRRRARREH</sequence>
<keyword evidence="3" id="KW-1185">Reference proteome</keyword>
<evidence type="ECO:0000256" key="1">
    <source>
        <dbReference type="SAM" id="MobiDB-lite"/>
    </source>
</evidence>
<evidence type="ECO:0000313" key="2">
    <source>
        <dbReference type="EMBL" id="CAK0797376.1"/>
    </source>
</evidence>
<organism evidence="2 3">
    <name type="scientific">Prorocentrum cordatum</name>
    <dbReference type="NCBI Taxonomy" id="2364126"/>
    <lineage>
        <taxon>Eukaryota</taxon>
        <taxon>Sar</taxon>
        <taxon>Alveolata</taxon>
        <taxon>Dinophyceae</taxon>
        <taxon>Prorocentrales</taxon>
        <taxon>Prorocentraceae</taxon>
        <taxon>Prorocentrum</taxon>
    </lineage>
</organism>
<feature type="compositionally biased region" description="Basic residues" evidence="1">
    <location>
        <begin position="260"/>
        <end position="289"/>
    </location>
</feature>
<feature type="region of interest" description="Disordered" evidence="1">
    <location>
        <begin position="318"/>
        <end position="366"/>
    </location>
</feature>
<proteinExistence type="predicted"/>
<feature type="compositionally biased region" description="Basic and acidic residues" evidence="1">
    <location>
        <begin position="89"/>
        <end position="103"/>
    </location>
</feature>
<gene>
    <name evidence="2" type="ORF">PCOR1329_LOCUS6480</name>
</gene>
<dbReference type="Proteomes" id="UP001189429">
    <property type="component" value="Unassembled WGS sequence"/>
</dbReference>
<name>A0ABN9PZB3_9DINO</name>
<dbReference type="EMBL" id="CAUYUJ010001736">
    <property type="protein sequence ID" value="CAK0797376.1"/>
    <property type="molecule type" value="Genomic_DNA"/>
</dbReference>
<feature type="region of interest" description="Disordered" evidence="1">
    <location>
        <begin position="48"/>
        <end position="136"/>
    </location>
</feature>
<evidence type="ECO:0000313" key="3">
    <source>
        <dbReference type="Proteomes" id="UP001189429"/>
    </source>
</evidence>
<protein>
    <submittedName>
        <fullName evidence="2">Uncharacterized protein</fullName>
    </submittedName>
</protein>
<accession>A0ABN9PZB3</accession>
<feature type="region of interest" description="Disordered" evidence="1">
    <location>
        <begin position="260"/>
        <end position="292"/>
    </location>
</feature>
<feature type="non-terminal residue" evidence="2">
    <location>
        <position position="1"/>
    </location>
</feature>
<comment type="caution">
    <text evidence="2">The sequence shown here is derived from an EMBL/GenBank/DDBJ whole genome shotgun (WGS) entry which is preliminary data.</text>
</comment>
<reference evidence="2" key="1">
    <citation type="submission" date="2023-10" db="EMBL/GenBank/DDBJ databases">
        <authorList>
            <person name="Chen Y."/>
            <person name="Shah S."/>
            <person name="Dougan E. K."/>
            <person name="Thang M."/>
            <person name="Chan C."/>
        </authorList>
    </citation>
    <scope>NUCLEOTIDE SEQUENCE [LARGE SCALE GENOMIC DNA]</scope>
</reference>